<accession>A0A512J0S0</accession>
<protein>
    <submittedName>
        <fullName evidence="2">Uncharacterized protein</fullName>
    </submittedName>
</protein>
<reference evidence="5" key="2">
    <citation type="journal article" date="2019" name="Int. J. Syst. Evol. Microbiol.">
        <title>The Global Catalogue of Microorganisms (GCM) 10K type strain sequencing project: providing services to taxonomists for standard genome sequencing and annotation.</title>
        <authorList>
            <consortium name="The Broad Institute Genomics Platform"/>
            <consortium name="The Broad Institute Genome Sequencing Center for Infectious Disease"/>
            <person name="Wu L."/>
            <person name="Ma J."/>
        </authorList>
    </citation>
    <scope>NUCLEOTIDE SEQUENCE [LARGE SCALE GENOMIC DNA]</scope>
    <source>
        <strain evidence="5">NBRC 107715</strain>
    </source>
</reference>
<dbReference type="RefSeq" id="WP_147025269.1">
    <property type="nucleotide sequence ID" value="NZ_BJZU01000026.1"/>
</dbReference>
<evidence type="ECO:0000256" key="1">
    <source>
        <dbReference type="SAM" id="Phobius"/>
    </source>
</evidence>
<dbReference type="EMBL" id="BSPK01000107">
    <property type="protein sequence ID" value="GLS66510.1"/>
    <property type="molecule type" value="Genomic_DNA"/>
</dbReference>
<comment type="caution">
    <text evidence="2">The sequence shown here is derived from an EMBL/GenBank/DDBJ whole genome shotgun (WGS) entry which is preliminary data.</text>
</comment>
<evidence type="ECO:0000313" key="2">
    <source>
        <dbReference type="EMBL" id="GEP03571.1"/>
    </source>
</evidence>
<dbReference type="Proteomes" id="UP001156856">
    <property type="component" value="Unassembled WGS sequence"/>
</dbReference>
<dbReference type="AlphaFoldDB" id="A0A512J0S0"/>
<keyword evidence="1" id="KW-1133">Transmembrane helix</keyword>
<evidence type="ECO:0000313" key="3">
    <source>
        <dbReference type="EMBL" id="GLS66510.1"/>
    </source>
</evidence>
<keyword evidence="5" id="KW-1185">Reference proteome</keyword>
<reference evidence="2 4" key="3">
    <citation type="submission" date="2019-07" db="EMBL/GenBank/DDBJ databases">
        <title>Whole genome shotgun sequence of Methylobacterium oxalidis NBRC 107715.</title>
        <authorList>
            <person name="Hosoyama A."/>
            <person name="Uohara A."/>
            <person name="Ohji S."/>
            <person name="Ichikawa N."/>
        </authorList>
    </citation>
    <scope>NUCLEOTIDE SEQUENCE [LARGE SCALE GENOMIC DNA]</scope>
    <source>
        <strain evidence="2 4">NBRC 107715</strain>
    </source>
</reference>
<sequence>MADPTNPDSKAASRDGLVVAALAGLVAATVLVGALVPGRTAHGPVSGPEPAGDMACLEWSDGCRVCQRLPEGPACSLPGIACTPDVPRCLRRAGG</sequence>
<name>A0A512J0S0_9HYPH</name>
<evidence type="ECO:0000313" key="5">
    <source>
        <dbReference type="Proteomes" id="UP001156856"/>
    </source>
</evidence>
<dbReference type="EMBL" id="BJZU01000026">
    <property type="protein sequence ID" value="GEP03571.1"/>
    <property type="molecule type" value="Genomic_DNA"/>
</dbReference>
<feature type="transmembrane region" description="Helical" evidence="1">
    <location>
        <begin position="16"/>
        <end position="36"/>
    </location>
</feature>
<reference evidence="3" key="4">
    <citation type="submission" date="2023-01" db="EMBL/GenBank/DDBJ databases">
        <title>Draft genome sequence of Methylobacterium oxalidis strain NBRC 107715.</title>
        <authorList>
            <person name="Sun Q."/>
            <person name="Mori K."/>
        </authorList>
    </citation>
    <scope>NUCLEOTIDE SEQUENCE</scope>
    <source>
        <strain evidence="3">NBRC 107715</strain>
    </source>
</reference>
<organism evidence="2 4">
    <name type="scientific">Methylobacterium oxalidis</name>
    <dbReference type="NCBI Taxonomy" id="944322"/>
    <lineage>
        <taxon>Bacteria</taxon>
        <taxon>Pseudomonadati</taxon>
        <taxon>Pseudomonadota</taxon>
        <taxon>Alphaproteobacteria</taxon>
        <taxon>Hyphomicrobiales</taxon>
        <taxon>Methylobacteriaceae</taxon>
        <taxon>Methylobacterium</taxon>
    </lineage>
</organism>
<reference evidence="3" key="1">
    <citation type="journal article" date="2014" name="Int. J. Syst. Evol. Microbiol.">
        <title>Complete genome of a new Firmicutes species belonging to the dominant human colonic microbiota ('Ruminococcus bicirculans') reveals two chromosomes and a selective capacity to utilize plant glucans.</title>
        <authorList>
            <consortium name="NISC Comparative Sequencing Program"/>
            <person name="Wegmann U."/>
            <person name="Louis P."/>
            <person name="Goesmann A."/>
            <person name="Henrissat B."/>
            <person name="Duncan S.H."/>
            <person name="Flint H.J."/>
        </authorList>
    </citation>
    <scope>NUCLEOTIDE SEQUENCE</scope>
    <source>
        <strain evidence="3">NBRC 107715</strain>
    </source>
</reference>
<keyword evidence="1" id="KW-0472">Membrane</keyword>
<keyword evidence="1" id="KW-0812">Transmembrane</keyword>
<gene>
    <name evidence="3" type="ORF">GCM10007888_48930</name>
    <name evidence="2" type="ORF">MOX02_16090</name>
</gene>
<dbReference type="Proteomes" id="UP000321960">
    <property type="component" value="Unassembled WGS sequence"/>
</dbReference>
<dbReference type="OrthoDB" id="8456152at2"/>
<proteinExistence type="predicted"/>
<evidence type="ECO:0000313" key="4">
    <source>
        <dbReference type="Proteomes" id="UP000321960"/>
    </source>
</evidence>